<name>A0A1G7CVD8_RHOCA</name>
<keyword evidence="2" id="KW-0812">Transmembrane</keyword>
<feature type="compositionally biased region" description="Low complexity" evidence="1">
    <location>
        <begin position="365"/>
        <end position="378"/>
    </location>
</feature>
<feature type="compositionally biased region" description="Gly residues" evidence="1">
    <location>
        <begin position="475"/>
        <end position="486"/>
    </location>
</feature>
<feature type="compositionally biased region" description="Low complexity" evidence="1">
    <location>
        <begin position="307"/>
        <end position="322"/>
    </location>
</feature>
<feature type="compositionally biased region" description="Low complexity" evidence="1">
    <location>
        <begin position="487"/>
        <end position="518"/>
    </location>
</feature>
<protein>
    <submittedName>
        <fullName evidence="3">Uncharacterized protein</fullName>
    </submittedName>
</protein>
<feature type="region of interest" description="Disordered" evidence="1">
    <location>
        <begin position="293"/>
        <end position="640"/>
    </location>
</feature>
<proteinExistence type="predicted"/>
<accession>A0A1G7CVD8</accession>
<feature type="transmembrane region" description="Helical" evidence="2">
    <location>
        <begin position="61"/>
        <end position="79"/>
    </location>
</feature>
<feature type="compositionally biased region" description="Low complexity" evidence="1">
    <location>
        <begin position="393"/>
        <end position="407"/>
    </location>
</feature>
<feature type="compositionally biased region" description="Gly residues" evidence="1">
    <location>
        <begin position="379"/>
        <end position="392"/>
    </location>
</feature>
<feature type="compositionally biased region" description="Low complexity" evidence="1">
    <location>
        <begin position="415"/>
        <end position="425"/>
    </location>
</feature>
<dbReference type="EMBL" id="FNAY01000001">
    <property type="protein sequence ID" value="SDE43201.1"/>
    <property type="molecule type" value="Genomic_DNA"/>
</dbReference>
<feature type="transmembrane region" description="Helical" evidence="2">
    <location>
        <begin position="115"/>
        <end position="136"/>
    </location>
</feature>
<feature type="compositionally biased region" description="Low complexity" evidence="1">
    <location>
        <begin position="576"/>
        <end position="592"/>
    </location>
</feature>
<keyword evidence="2" id="KW-1133">Transmembrane helix</keyword>
<dbReference type="Proteomes" id="UP000183812">
    <property type="component" value="Unassembled WGS sequence"/>
</dbReference>
<feature type="compositionally biased region" description="Polar residues" evidence="1">
    <location>
        <begin position="527"/>
        <end position="537"/>
    </location>
</feature>
<organism evidence="3 4">
    <name type="scientific">Rhodobacter capsulatus</name>
    <name type="common">Rhodopseudomonas capsulata</name>
    <dbReference type="NCBI Taxonomy" id="1061"/>
    <lineage>
        <taxon>Bacteria</taxon>
        <taxon>Pseudomonadati</taxon>
        <taxon>Pseudomonadota</taxon>
        <taxon>Alphaproteobacteria</taxon>
        <taxon>Rhodobacterales</taxon>
        <taxon>Rhodobacter group</taxon>
        <taxon>Rhodobacter</taxon>
    </lineage>
</organism>
<feature type="compositionally biased region" description="Gly residues" evidence="1">
    <location>
        <begin position="426"/>
        <end position="439"/>
    </location>
</feature>
<feature type="transmembrane region" description="Helical" evidence="2">
    <location>
        <begin position="31"/>
        <end position="49"/>
    </location>
</feature>
<dbReference type="AlphaFoldDB" id="A0A1G7CVD8"/>
<gene>
    <name evidence="3" type="ORF">SAMN04244550_00390</name>
</gene>
<keyword evidence="2" id="KW-0472">Membrane</keyword>
<feature type="compositionally biased region" description="Low complexity" evidence="1">
    <location>
        <begin position="345"/>
        <end position="355"/>
    </location>
</feature>
<feature type="transmembrane region" description="Helical" evidence="2">
    <location>
        <begin position="263"/>
        <end position="285"/>
    </location>
</feature>
<feature type="compositionally biased region" description="Low complexity" evidence="1">
    <location>
        <begin position="440"/>
        <end position="450"/>
    </location>
</feature>
<evidence type="ECO:0000256" key="2">
    <source>
        <dbReference type="SAM" id="Phobius"/>
    </source>
</evidence>
<sequence length="640" mass="62974">MTVFGPDISQRFAATHRLPSRAVRACGFGKALPALAPLALAVILALLLARVTQDSGRQGAWVPACAAGLLSAGAGLQAWRSAGLRRAFADHVAGRLPTSRFIAQAETQSFRAVQIWPLLLCALSFATVAGIAVAFAGRWPVTLLGTAILVPALTRLFGLWPLPGAFAHGWIFNAALPSAAILTAMQGAEPAARHRFAWTASGRAELLRDAAARLARHDPDLRRLMAARHAADCLLPRVRSHDGGLLREVRLLWIGGRGLGPGLGLALALAALVTFILPHGVFGSWPDLAGFPQLSGRPEPAPDARADPGQGAQSPGQGSEQSRSGQEDLGGTNATSSEHRGNTGAGATASGSAPAGQPPGDPAEDGAQGSGASPAAAGQGTGAGENGSGGDPGAAASGSAPAGQPPSDRAEDSAKGSGASPAAAGQGAGAGENGSGGSSGATASGSAPAGQTPGDPAEDGAQGSGASPAATTLGAGAGENGSGGSSGATASGSAPAGQPPANQAGGQDQGSGAAARQGTIAGKRSSGRTYDAQTAGEQASAGDVRTTYTAAPRRGLVPGQGEGTQPPPDARSLRQGGTAADTPPTATAVGAASQLYAEPGQAPETIETRLFLDAEAPSPAPGPAEPPAQRLPAWIRSLVE</sequence>
<evidence type="ECO:0000313" key="4">
    <source>
        <dbReference type="Proteomes" id="UP000183812"/>
    </source>
</evidence>
<reference evidence="3 4" key="1">
    <citation type="submission" date="2016-10" db="EMBL/GenBank/DDBJ databases">
        <authorList>
            <person name="de Groot N.N."/>
        </authorList>
    </citation>
    <scope>NUCLEOTIDE SEQUENCE [LARGE SCALE GENOMIC DNA]</scope>
    <source>
        <strain evidence="4">DSM 938 / 37b4</strain>
    </source>
</reference>
<evidence type="ECO:0000313" key="3">
    <source>
        <dbReference type="EMBL" id="SDE43201.1"/>
    </source>
</evidence>
<evidence type="ECO:0000256" key="1">
    <source>
        <dbReference type="SAM" id="MobiDB-lite"/>
    </source>
</evidence>